<evidence type="ECO:0000313" key="7">
    <source>
        <dbReference type="EMBL" id="SHK24488.1"/>
    </source>
</evidence>
<evidence type="ECO:0000259" key="6">
    <source>
        <dbReference type="SMART" id="SM00912"/>
    </source>
</evidence>
<evidence type="ECO:0000256" key="2">
    <source>
        <dbReference type="ARBA" id="ARBA00022525"/>
    </source>
</evidence>
<dbReference type="InterPro" id="IPR012334">
    <property type="entry name" value="Pectin_lyas_fold"/>
</dbReference>
<proteinExistence type="predicted"/>
<gene>
    <name evidence="7" type="ORF">SAMN05216582_10117</name>
</gene>
<feature type="compositionally biased region" description="Polar residues" evidence="4">
    <location>
        <begin position="1192"/>
        <end position="1214"/>
    </location>
</feature>
<feature type="compositionally biased region" description="Low complexity" evidence="4">
    <location>
        <begin position="1275"/>
        <end position="1290"/>
    </location>
</feature>
<feature type="signal peptide" evidence="5">
    <location>
        <begin position="1"/>
        <end position="31"/>
    </location>
</feature>
<dbReference type="Gene3D" id="2.160.20.10">
    <property type="entry name" value="Single-stranded right-handed beta-helix, Pectin lyase-like"/>
    <property type="match status" value="1"/>
</dbReference>
<dbReference type="PANTHER" id="PTHR12338">
    <property type="entry name" value="AUTOTRANSPORTER"/>
    <property type="match status" value="1"/>
</dbReference>
<dbReference type="SMART" id="SM00912">
    <property type="entry name" value="Haemagg_act"/>
    <property type="match status" value="1"/>
</dbReference>
<protein>
    <submittedName>
        <fullName evidence="7">Filamentous hemagglutinin family N-terminal domain-containing protein</fullName>
    </submittedName>
</protein>
<dbReference type="EMBL" id="FRBC01000001">
    <property type="protein sequence ID" value="SHK24488.1"/>
    <property type="molecule type" value="Genomic_DNA"/>
</dbReference>
<evidence type="ECO:0000256" key="5">
    <source>
        <dbReference type="SAM" id="SignalP"/>
    </source>
</evidence>
<accession>A0A1M6QWL5</accession>
<dbReference type="Pfam" id="PF18676">
    <property type="entry name" value="MBG_2"/>
    <property type="match status" value="1"/>
</dbReference>
<dbReference type="Pfam" id="PF05860">
    <property type="entry name" value="TPS"/>
    <property type="match status" value="1"/>
</dbReference>
<name>A0A1M6QWL5_SELRU</name>
<dbReference type="NCBIfam" id="TIGR01901">
    <property type="entry name" value="adhes_NPXG"/>
    <property type="match status" value="1"/>
</dbReference>
<dbReference type="Pfam" id="PF18657">
    <property type="entry name" value="YDG"/>
    <property type="match status" value="2"/>
</dbReference>
<feature type="region of interest" description="Disordered" evidence="4">
    <location>
        <begin position="1108"/>
        <end position="1227"/>
    </location>
</feature>
<keyword evidence="2" id="KW-0964">Secreted</keyword>
<sequence length="1298" mass="135001">MKSQGKKGALTMKIGIALMAGFFSTSSLVLAADLPVLADGGAAANVAIQEAEKRMDIASTAAHNVLRWQDFSIGEKHTVAFDNKDYLNLVTGGVQSEILGTLTGGGNIYLINPNGILFGTDAQVNAGAFYASTRALPTEDVLNSFVQSGANPLASTVSEVGGDIINRGTIAADTIVLEAGRISIRNYADIKNKAGEVLSDENVQLKVKEAGDIHVGYNFIENDLQRGENPNYSYAQDDNGEYVATEAKEQTQYYWGTSNAPAFGYRATLLDGTETAVTPYMLIHNQYELQNINNVAWGGRNFMLYQDVDLGGMAFSSLEGLNNGGRFEGMSYTIRNLTAGNGGLFGSISGTTIENLNIDKAAITASLTDNHWAGTLAAGVNGSQGGAVIRNVHVTDSTVTGGYVTGGLVGVAGDSVITDSSFSGTVSGIGEIGGLVGSGTGITIKNSHNDGNVQYISGGNDNSVEIGGLMGNSTGAFHIENSYNQGTIMVSTQEGDAVNGSISAGGLIGAIDHNGNVDGEKILVNSYNTNTGTVSIMADQGLESIAAGGLIGKLDSVANHEHSFTFNTVYNEGMVTAAGKASRNVVAGGLIGYEKNNEALELSVAYNGGYYGTEQRGQVEASNLSTGANSYAGGLVGYVELTSSGSINFIDTYNTGIVSTPEGSSGGFIGAYAGADDGSFAMNNGYYLGSGLIGKTIDNYGVTPATITAYEIYKRRLDVPTEAEFPDADELRTAKENYEAQFQSSSYNWGGKLNSSLVNDTQNTWLIYDGHTLPMLTAFMTRGKLVVDKVYNGSAQHLTFDDISAKYDKYYVDSNPSKPETLATATDAGQYEVGVNFGNDAWSWSYQDGYDITGYTFAITPAPVTASFSKTYDGQTTINPASVKFAGLVGDDTVTVSGTAHNWTQGDPYLTATKNAGSSYAVDVAGLTLSSGNYRLISATGEITKKELTPGFTAISKTYDGTTDATAGEVTLDGVVAGDEVTATAASAAYEDKNAGRKNVTYSGLSLSGADAGNYSVAESASGIGTIKKATATLTAEAVEITEGDEIPALKGTVTGLVAGDSDKSTWSTKATSESKAGSYAINGTFADDNYEVKQAETNATALTIKVAEKKAEEPGTTTDPVNPPTEEPGTTTDPVNPPTEEPGTTTDPVNPPTEEPGTTTDPVNPPTEEPGTTTDPVNPPTEEPGTTTDPVNPSTEEPVSSGSESVINPTTPQEVAEALVQQDSRSTVVQAQNAATAATQENVAKSGSEAVSPEAAVTGVSVEAEQTSPVSVESENNSDNGSADSSDNNQQEKDQKE</sequence>
<feature type="chain" id="PRO_5013155702" evidence="5">
    <location>
        <begin position="32"/>
        <end position="1298"/>
    </location>
</feature>
<organism evidence="7 8">
    <name type="scientific">Selenomonas ruminantium</name>
    <dbReference type="NCBI Taxonomy" id="971"/>
    <lineage>
        <taxon>Bacteria</taxon>
        <taxon>Bacillati</taxon>
        <taxon>Bacillota</taxon>
        <taxon>Negativicutes</taxon>
        <taxon>Selenomonadales</taxon>
        <taxon>Selenomonadaceae</taxon>
        <taxon>Selenomonas</taxon>
    </lineage>
</organism>
<dbReference type="InterPro" id="IPR041248">
    <property type="entry name" value="YDG"/>
</dbReference>
<dbReference type="PANTHER" id="PTHR12338:SF8">
    <property type="entry name" value="HEME_HEMOPEXIN-BINDING PROTEIN"/>
    <property type="match status" value="1"/>
</dbReference>
<dbReference type="InterPro" id="IPR011050">
    <property type="entry name" value="Pectin_lyase_fold/virulence"/>
</dbReference>
<evidence type="ECO:0000256" key="3">
    <source>
        <dbReference type="ARBA" id="ARBA00022729"/>
    </source>
</evidence>
<feature type="domain" description="Filamentous haemagglutinin FhaB/tRNA nuclease CdiA-like TPS" evidence="6">
    <location>
        <begin position="31"/>
        <end position="140"/>
    </location>
</feature>
<dbReference type="Proteomes" id="UP000184263">
    <property type="component" value="Unassembled WGS sequence"/>
</dbReference>
<comment type="subcellular location">
    <subcellularLocation>
        <location evidence="1">Secreted</location>
    </subcellularLocation>
</comment>
<feature type="compositionally biased region" description="Polar residues" evidence="4">
    <location>
        <begin position="1265"/>
        <end position="1274"/>
    </location>
</feature>
<dbReference type="InterPro" id="IPR041286">
    <property type="entry name" value="MBG_2"/>
</dbReference>
<feature type="region of interest" description="Disordered" evidence="4">
    <location>
        <begin position="1239"/>
        <end position="1298"/>
    </location>
</feature>
<dbReference type="InterPro" id="IPR050909">
    <property type="entry name" value="Bact_Autotransporter_VF"/>
</dbReference>
<evidence type="ECO:0000256" key="1">
    <source>
        <dbReference type="ARBA" id="ARBA00004613"/>
    </source>
</evidence>
<dbReference type="GO" id="GO:0005576">
    <property type="term" value="C:extracellular region"/>
    <property type="evidence" value="ECO:0007669"/>
    <property type="project" value="UniProtKB-SubCell"/>
</dbReference>
<keyword evidence="3 5" id="KW-0732">Signal</keyword>
<evidence type="ECO:0000313" key="8">
    <source>
        <dbReference type="Proteomes" id="UP000184263"/>
    </source>
</evidence>
<evidence type="ECO:0000256" key="4">
    <source>
        <dbReference type="SAM" id="MobiDB-lite"/>
    </source>
</evidence>
<reference evidence="7 8" key="1">
    <citation type="submission" date="2016-11" db="EMBL/GenBank/DDBJ databases">
        <authorList>
            <person name="Jaros S."/>
            <person name="Januszkiewicz K."/>
            <person name="Wedrychowicz H."/>
        </authorList>
    </citation>
    <scope>NUCLEOTIDE SEQUENCE [LARGE SCALE GENOMIC DNA]</scope>
    <source>
        <strain evidence="7 8">HD4</strain>
    </source>
</reference>
<dbReference type="InterPro" id="IPR008638">
    <property type="entry name" value="FhaB/CdiA-like_TPS"/>
</dbReference>
<dbReference type="OrthoDB" id="1659784at2"/>
<dbReference type="SUPFAM" id="SSF51126">
    <property type="entry name" value="Pectin lyase-like"/>
    <property type="match status" value="1"/>
</dbReference>
<dbReference type="Gene3D" id="2.160.20.110">
    <property type="match status" value="1"/>
</dbReference>